<feature type="region of interest" description="Disordered" evidence="1">
    <location>
        <begin position="1"/>
        <end position="131"/>
    </location>
</feature>
<keyword evidence="3" id="KW-1185">Reference proteome</keyword>
<reference evidence="2" key="1">
    <citation type="journal article" date="2023" name="Plant J.">
        <title>Genome sequences and population genomics provide insights into the demographic history, inbreeding, and mutation load of two 'living fossil' tree species of Dipteronia.</title>
        <authorList>
            <person name="Feng Y."/>
            <person name="Comes H.P."/>
            <person name="Chen J."/>
            <person name="Zhu S."/>
            <person name="Lu R."/>
            <person name="Zhang X."/>
            <person name="Li P."/>
            <person name="Qiu J."/>
            <person name="Olsen K.M."/>
            <person name="Qiu Y."/>
        </authorList>
    </citation>
    <scope>NUCLEOTIDE SEQUENCE</scope>
    <source>
        <strain evidence="2">KIB01</strain>
    </source>
</reference>
<dbReference type="EMBL" id="JANJYI010000006">
    <property type="protein sequence ID" value="KAK2645621.1"/>
    <property type="molecule type" value="Genomic_DNA"/>
</dbReference>
<dbReference type="AlphaFoldDB" id="A0AAD9U189"/>
<feature type="compositionally biased region" description="Polar residues" evidence="1">
    <location>
        <begin position="1"/>
        <end position="14"/>
    </location>
</feature>
<organism evidence="2 3">
    <name type="scientific">Dipteronia dyeriana</name>
    <dbReference type="NCBI Taxonomy" id="168575"/>
    <lineage>
        <taxon>Eukaryota</taxon>
        <taxon>Viridiplantae</taxon>
        <taxon>Streptophyta</taxon>
        <taxon>Embryophyta</taxon>
        <taxon>Tracheophyta</taxon>
        <taxon>Spermatophyta</taxon>
        <taxon>Magnoliopsida</taxon>
        <taxon>eudicotyledons</taxon>
        <taxon>Gunneridae</taxon>
        <taxon>Pentapetalae</taxon>
        <taxon>rosids</taxon>
        <taxon>malvids</taxon>
        <taxon>Sapindales</taxon>
        <taxon>Sapindaceae</taxon>
        <taxon>Hippocastanoideae</taxon>
        <taxon>Acereae</taxon>
        <taxon>Dipteronia</taxon>
    </lineage>
</organism>
<evidence type="ECO:0000313" key="3">
    <source>
        <dbReference type="Proteomes" id="UP001280121"/>
    </source>
</evidence>
<evidence type="ECO:0000256" key="1">
    <source>
        <dbReference type="SAM" id="MobiDB-lite"/>
    </source>
</evidence>
<feature type="compositionally biased region" description="Polar residues" evidence="1">
    <location>
        <begin position="33"/>
        <end position="42"/>
    </location>
</feature>
<evidence type="ECO:0000313" key="2">
    <source>
        <dbReference type="EMBL" id="KAK2645621.1"/>
    </source>
</evidence>
<name>A0AAD9U189_9ROSI</name>
<comment type="caution">
    <text evidence="2">The sequence shown here is derived from an EMBL/GenBank/DDBJ whole genome shotgun (WGS) entry which is preliminary data.</text>
</comment>
<protein>
    <submittedName>
        <fullName evidence="2">Uncharacterized protein</fullName>
    </submittedName>
</protein>
<sequence length="131" mass="14225">MQRTDFQRQNNKPSVQWLFGHQQESDLVPPSPVQQSHPNPSISAGFHGDQYNIPKQGNDIGDNPIHPSPVHQTHPEQSISTGVSGGNIPKQGSETINNPIRPSPGQRMQPEPSISAGFPGENIPKQGGNKK</sequence>
<gene>
    <name evidence="2" type="ORF">Ddye_020816</name>
</gene>
<feature type="compositionally biased region" description="Polar residues" evidence="1">
    <location>
        <begin position="90"/>
        <end position="100"/>
    </location>
</feature>
<proteinExistence type="predicted"/>
<accession>A0AAD9U189</accession>
<dbReference type="Proteomes" id="UP001280121">
    <property type="component" value="Unassembled WGS sequence"/>
</dbReference>